<feature type="compositionally biased region" description="Basic residues" evidence="7">
    <location>
        <begin position="1"/>
        <end position="11"/>
    </location>
</feature>
<accession>A0A9R1WSZ3</accession>
<dbReference type="GO" id="GO:0005737">
    <property type="term" value="C:cytoplasm"/>
    <property type="evidence" value="ECO:0007669"/>
    <property type="project" value="UniProtKB-SubCell"/>
</dbReference>
<dbReference type="OrthoDB" id="1925036at2759"/>
<feature type="zinc finger region" description="FLZ-type" evidence="6">
    <location>
        <begin position="87"/>
        <end position="131"/>
    </location>
</feature>
<dbReference type="AlphaFoldDB" id="A0A9R1WSZ3"/>
<feature type="compositionally biased region" description="Polar residues" evidence="7">
    <location>
        <begin position="46"/>
        <end position="59"/>
    </location>
</feature>
<sequence>MLLGKRQRPPMKRTTSMTEFSLDLNHTTTIDGGRGNSQSPHDHHSSPFNTINPPRSTDGTVDPRFFSPTVTSKIHRRNSADYTQTSHFLRACHLCNRQLIAGRDIFMYRGDSAFCSLECRQQQMNLDEKKDKCSMSTKTSVATTSSGASETVAAM</sequence>
<dbReference type="PANTHER" id="PTHR33059">
    <property type="entry name" value="FCS-LIKE ZINC FINGER 5"/>
    <property type="match status" value="1"/>
</dbReference>
<dbReference type="Pfam" id="PF04570">
    <property type="entry name" value="zf-FLZ"/>
    <property type="match status" value="1"/>
</dbReference>
<name>A0A9R1WSZ3_LACSA</name>
<comment type="caution">
    <text evidence="9">The sequence shown here is derived from an EMBL/GenBank/DDBJ whole genome shotgun (WGS) entry which is preliminary data.</text>
</comment>
<dbReference type="PROSITE" id="PS51795">
    <property type="entry name" value="ZF_FLZ"/>
    <property type="match status" value="1"/>
</dbReference>
<dbReference type="GO" id="GO:0008270">
    <property type="term" value="F:zinc ion binding"/>
    <property type="evidence" value="ECO:0007669"/>
    <property type="project" value="UniProtKB-KW"/>
</dbReference>
<keyword evidence="4" id="KW-0479">Metal-binding</keyword>
<feature type="region of interest" description="Disordered" evidence="7">
    <location>
        <begin position="1"/>
        <end position="63"/>
    </location>
</feature>
<evidence type="ECO:0000256" key="7">
    <source>
        <dbReference type="SAM" id="MobiDB-lite"/>
    </source>
</evidence>
<evidence type="ECO:0000256" key="4">
    <source>
        <dbReference type="ARBA" id="ARBA00022723"/>
    </source>
</evidence>
<protein>
    <recommendedName>
        <fullName evidence="8">FLZ-type domain-containing protein</fullName>
    </recommendedName>
</protein>
<keyword evidence="5" id="KW-0863">Zinc-finger</keyword>
<feature type="domain" description="FLZ-type" evidence="8">
    <location>
        <begin position="87"/>
        <end position="131"/>
    </location>
</feature>
<dbReference type="Gramene" id="rna-gnl|WGS:NBSK|LSAT_9X44300_mrna">
    <property type="protein sequence ID" value="cds-PLY78693.1"/>
    <property type="gene ID" value="gene-LSAT_9X44300"/>
</dbReference>
<comment type="subcellular location">
    <subcellularLocation>
        <location evidence="1">Cytoplasm</location>
    </subcellularLocation>
</comment>
<dbReference type="PANTHER" id="PTHR33059:SF76">
    <property type="entry name" value="FCS-LIKE ZINC FINGER 7"/>
    <property type="match status" value="1"/>
</dbReference>
<keyword evidence="3" id="KW-0963">Cytoplasm</keyword>
<gene>
    <name evidence="9" type="ORF">LSAT_V11C900471860</name>
</gene>
<evidence type="ECO:0000313" key="10">
    <source>
        <dbReference type="Proteomes" id="UP000235145"/>
    </source>
</evidence>
<evidence type="ECO:0000256" key="2">
    <source>
        <dbReference type="ARBA" id="ARBA00009374"/>
    </source>
</evidence>
<evidence type="ECO:0000259" key="8">
    <source>
        <dbReference type="PROSITE" id="PS51795"/>
    </source>
</evidence>
<organism evidence="9 10">
    <name type="scientific">Lactuca sativa</name>
    <name type="common">Garden lettuce</name>
    <dbReference type="NCBI Taxonomy" id="4236"/>
    <lineage>
        <taxon>Eukaryota</taxon>
        <taxon>Viridiplantae</taxon>
        <taxon>Streptophyta</taxon>
        <taxon>Embryophyta</taxon>
        <taxon>Tracheophyta</taxon>
        <taxon>Spermatophyta</taxon>
        <taxon>Magnoliopsida</taxon>
        <taxon>eudicotyledons</taxon>
        <taxon>Gunneridae</taxon>
        <taxon>Pentapetalae</taxon>
        <taxon>asterids</taxon>
        <taxon>campanulids</taxon>
        <taxon>Asterales</taxon>
        <taxon>Asteraceae</taxon>
        <taxon>Cichorioideae</taxon>
        <taxon>Cichorieae</taxon>
        <taxon>Lactucinae</taxon>
        <taxon>Lactuca</taxon>
    </lineage>
</organism>
<dbReference type="Proteomes" id="UP000235145">
    <property type="component" value="Unassembled WGS sequence"/>
</dbReference>
<comment type="similarity">
    <text evidence="2">Belongs to the FLZ family.</text>
</comment>
<evidence type="ECO:0000256" key="1">
    <source>
        <dbReference type="ARBA" id="ARBA00004496"/>
    </source>
</evidence>
<feature type="compositionally biased region" description="Polar residues" evidence="7">
    <location>
        <begin position="13"/>
        <end position="30"/>
    </location>
</feature>
<evidence type="ECO:0000256" key="3">
    <source>
        <dbReference type="ARBA" id="ARBA00022490"/>
    </source>
</evidence>
<proteinExistence type="inferred from homology"/>
<evidence type="ECO:0000256" key="5">
    <source>
        <dbReference type="ARBA" id="ARBA00022771"/>
    </source>
</evidence>
<evidence type="ECO:0000256" key="6">
    <source>
        <dbReference type="PROSITE-ProRule" id="PRU01131"/>
    </source>
</evidence>
<dbReference type="InterPro" id="IPR007650">
    <property type="entry name" value="Zf-FLZ_dom"/>
</dbReference>
<reference evidence="9 10" key="1">
    <citation type="journal article" date="2017" name="Nat. Commun.">
        <title>Genome assembly with in vitro proximity ligation data and whole-genome triplication in lettuce.</title>
        <authorList>
            <person name="Reyes-Chin-Wo S."/>
            <person name="Wang Z."/>
            <person name="Yang X."/>
            <person name="Kozik A."/>
            <person name="Arikit S."/>
            <person name="Song C."/>
            <person name="Xia L."/>
            <person name="Froenicke L."/>
            <person name="Lavelle D.O."/>
            <person name="Truco M.J."/>
            <person name="Xia R."/>
            <person name="Zhu S."/>
            <person name="Xu C."/>
            <person name="Xu H."/>
            <person name="Xu X."/>
            <person name="Cox K."/>
            <person name="Korf I."/>
            <person name="Meyers B.C."/>
            <person name="Michelmore R.W."/>
        </authorList>
    </citation>
    <scope>NUCLEOTIDE SEQUENCE [LARGE SCALE GENOMIC DNA]</scope>
    <source>
        <strain evidence="10">cv. Salinas</strain>
        <tissue evidence="9">Seedlings</tissue>
    </source>
</reference>
<evidence type="ECO:0000313" key="9">
    <source>
        <dbReference type="EMBL" id="KAJ0185709.1"/>
    </source>
</evidence>
<keyword evidence="5" id="KW-0862">Zinc</keyword>
<dbReference type="EMBL" id="NBSK02000009">
    <property type="protein sequence ID" value="KAJ0185709.1"/>
    <property type="molecule type" value="Genomic_DNA"/>
</dbReference>
<keyword evidence="10" id="KW-1185">Reference proteome</keyword>